<evidence type="ECO:0000313" key="1">
    <source>
        <dbReference type="EMBL" id="GAA1422530.1"/>
    </source>
</evidence>
<reference evidence="2" key="1">
    <citation type="journal article" date="2019" name="Int. J. Syst. Evol. Microbiol.">
        <title>The Global Catalogue of Microorganisms (GCM) 10K type strain sequencing project: providing services to taxonomists for standard genome sequencing and annotation.</title>
        <authorList>
            <consortium name="The Broad Institute Genomics Platform"/>
            <consortium name="The Broad Institute Genome Sequencing Center for Infectious Disease"/>
            <person name="Wu L."/>
            <person name="Ma J."/>
        </authorList>
    </citation>
    <scope>NUCLEOTIDE SEQUENCE [LARGE SCALE GENOMIC DNA]</scope>
    <source>
        <strain evidence="2">JCM 12398</strain>
    </source>
</reference>
<name>A0ABP4JHZ3_9MICO</name>
<evidence type="ECO:0000313" key="2">
    <source>
        <dbReference type="Proteomes" id="UP001501266"/>
    </source>
</evidence>
<protein>
    <recommendedName>
        <fullName evidence="3">Glutaconate CoA-transferase subunit B</fullName>
    </recommendedName>
</protein>
<organism evidence="1 2">
    <name type="scientific">Agrococcus citreus</name>
    <dbReference type="NCBI Taxonomy" id="84643"/>
    <lineage>
        <taxon>Bacteria</taxon>
        <taxon>Bacillati</taxon>
        <taxon>Actinomycetota</taxon>
        <taxon>Actinomycetes</taxon>
        <taxon>Micrococcales</taxon>
        <taxon>Microbacteriaceae</taxon>
        <taxon>Agrococcus</taxon>
    </lineage>
</organism>
<proteinExistence type="predicted"/>
<dbReference type="EMBL" id="BAAAKK010000004">
    <property type="protein sequence ID" value="GAA1422530.1"/>
    <property type="molecule type" value="Genomic_DNA"/>
</dbReference>
<keyword evidence="2" id="KW-1185">Reference proteome</keyword>
<evidence type="ECO:0008006" key="3">
    <source>
        <dbReference type="Google" id="ProtNLM"/>
    </source>
</evidence>
<dbReference type="Proteomes" id="UP001501266">
    <property type="component" value="Unassembled WGS sequence"/>
</dbReference>
<comment type="caution">
    <text evidence="1">The sequence shown here is derived from an EMBL/GenBank/DDBJ whole genome shotgun (WGS) entry which is preliminary data.</text>
</comment>
<dbReference type="InterPro" id="IPR037171">
    <property type="entry name" value="NagB/RpiA_transferase-like"/>
</dbReference>
<dbReference type="SUPFAM" id="SSF100950">
    <property type="entry name" value="NagB/RpiA/CoA transferase-like"/>
    <property type="match status" value="1"/>
</dbReference>
<accession>A0ABP4JHZ3</accession>
<sequence length="255" mass="26990">MADTIVVDFLARAAREFRRGGWVFTGFHWPVLAGRVAHALDGAPFTQVFEAGVSTHGPGRQVATSTTDYPAYADAFGYLGDSASILLANARRFDRVVLDASNVDIRGRVNSSFIGADRAHPTVRLPGGGGAPDIAGQARELVWLCGAPDLRRFQAEVEHVTAAPGPRTLVRLHTRWGVVRLGDAPVVEEVAPVAGADAFLAHAEALGASTASVAERERVTDGERAAAVAVLTEAAARGYQVASRAMQMETKVEHA</sequence>
<gene>
    <name evidence="1" type="ORF">GCM10009640_15410</name>
</gene>
<dbReference type="Gene3D" id="3.40.1080.10">
    <property type="entry name" value="Glutaconate Coenzyme A-transferase"/>
    <property type="match status" value="1"/>
</dbReference>